<dbReference type="RefSeq" id="XP_052755175.1">
    <property type="nucleotide sequence ID" value="XM_052899215.1"/>
</dbReference>
<dbReference type="InterPro" id="IPR046341">
    <property type="entry name" value="SET_dom_sf"/>
</dbReference>
<dbReference type="SUPFAM" id="SSF82199">
    <property type="entry name" value="SET domain"/>
    <property type="match status" value="1"/>
</dbReference>
<gene>
    <name evidence="6" type="primary">LOC113515973</name>
</gene>
<keyword evidence="5" id="KW-1185">Reference proteome</keyword>
<evidence type="ECO:0000256" key="2">
    <source>
        <dbReference type="ARBA" id="ARBA00022771"/>
    </source>
</evidence>
<dbReference type="PROSITE" id="PS01360">
    <property type="entry name" value="ZF_MYND_1"/>
    <property type="match status" value="1"/>
</dbReference>
<evidence type="ECO:0000313" key="6">
    <source>
        <dbReference type="RefSeq" id="XP_052755175.1"/>
    </source>
</evidence>
<dbReference type="InterPro" id="IPR002893">
    <property type="entry name" value="Znf_MYND"/>
</dbReference>
<evidence type="ECO:0000259" key="4">
    <source>
        <dbReference type="PROSITE" id="PS01360"/>
    </source>
</evidence>
<feature type="domain" description="MYND-type" evidence="4">
    <location>
        <begin position="43"/>
        <end position="82"/>
    </location>
</feature>
<keyword evidence="1" id="KW-0479">Metal-binding</keyword>
<dbReference type="Gene3D" id="6.10.140.2220">
    <property type="match status" value="1"/>
</dbReference>
<name>A0ABM3MVC1_GALME</name>
<dbReference type="GeneID" id="113515973"/>
<proteinExistence type="predicted"/>
<accession>A0ABM3MVC1</accession>
<reference evidence="6" key="1">
    <citation type="submission" date="2025-08" db="UniProtKB">
        <authorList>
            <consortium name="RefSeq"/>
        </authorList>
    </citation>
    <scope>IDENTIFICATION</scope>
    <source>
        <tissue evidence="6">Whole larvae</tissue>
    </source>
</reference>
<dbReference type="Pfam" id="PF00856">
    <property type="entry name" value="SET"/>
    <property type="match status" value="1"/>
</dbReference>
<dbReference type="SUPFAM" id="SSF144232">
    <property type="entry name" value="HIT/MYND zinc finger-like"/>
    <property type="match status" value="1"/>
</dbReference>
<evidence type="ECO:0000256" key="1">
    <source>
        <dbReference type="ARBA" id="ARBA00022723"/>
    </source>
</evidence>
<dbReference type="Gene3D" id="2.170.270.10">
    <property type="entry name" value="SET domain"/>
    <property type="match status" value="1"/>
</dbReference>
<sequence>MDSKFPKIVAKTDIKVGTVLALEKAFVVSPCPFDDAGSNYTTCSYCLKMSLNLFPCEGCTLALFCSKQCNELCLKEYHNTECHVAGFVKNRPDIQIPLRAAIKVRNMCKSWDELVALSNRYNKCFFPQSGDDKAKAIRAFARILIYLTIFSPPTYMILPESDTFDEITKFSKHPSFGLFPFIGKLKHSCIPNTRAAALNNTMALVALQPIKAGTELTITPVFHWLDCPQTKQDRQNRMLWFYRTVCSCVVCEASPHDWALMRQNSQLSVTQRRKHKMIFSNESPENFFEPNKTAGIYKKICECLELLNDVPFSKEYADMYRYFRKCLLYLQDYKSQNIVLDDSIDVYM</sequence>
<keyword evidence="2" id="KW-0863">Zinc-finger</keyword>
<evidence type="ECO:0000256" key="3">
    <source>
        <dbReference type="ARBA" id="ARBA00022833"/>
    </source>
</evidence>
<keyword evidence="3" id="KW-0862">Zinc</keyword>
<dbReference type="PANTHER" id="PTHR47111:SF1">
    <property type="entry name" value="SET AND MYND DOMAIN-CONTAINING PROTEIN 4"/>
    <property type="match status" value="1"/>
</dbReference>
<evidence type="ECO:0000313" key="5">
    <source>
        <dbReference type="Proteomes" id="UP001652740"/>
    </source>
</evidence>
<dbReference type="Proteomes" id="UP001652740">
    <property type="component" value="Unplaced"/>
</dbReference>
<dbReference type="Gene3D" id="1.10.220.160">
    <property type="match status" value="1"/>
</dbReference>
<dbReference type="PANTHER" id="PTHR47111">
    <property type="entry name" value="BCDNA.LD29892"/>
    <property type="match status" value="1"/>
</dbReference>
<dbReference type="InterPro" id="IPR001214">
    <property type="entry name" value="SET_dom"/>
</dbReference>
<organism evidence="5 6">
    <name type="scientific">Galleria mellonella</name>
    <name type="common">Greater wax moth</name>
    <dbReference type="NCBI Taxonomy" id="7137"/>
    <lineage>
        <taxon>Eukaryota</taxon>
        <taxon>Metazoa</taxon>
        <taxon>Ecdysozoa</taxon>
        <taxon>Arthropoda</taxon>
        <taxon>Hexapoda</taxon>
        <taxon>Insecta</taxon>
        <taxon>Pterygota</taxon>
        <taxon>Neoptera</taxon>
        <taxon>Endopterygota</taxon>
        <taxon>Lepidoptera</taxon>
        <taxon>Glossata</taxon>
        <taxon>Ditrysia</taxon>
        <taxon>Pyraloidea</taxon>
        <taxon>Pyralidae</taxon>
        <taxon>Galleriinae</taxon>
        <taxon>Galleria</taxon>
    </lineage>
</organism>
<protein>
    <submittedName>
        <fullName evidence="6">Histone-lysine N-methyltransferase SMYD3-like</fullName>
    </submittedName>
</protein>